<accession>A0AAP2GBT3</accession>
<dbReference type="EMBL" id="JAHESC010000003">
    <property type="protein sequence ID" value="MBT1685462.1"/>
    <property type="molecule type" value="Genomic_DNA"/>
</dbReference>
<evidence type="ECO:0000313" key="1">
    <source>
        <dbReference type="EMBL" id="MBT1685462.1"/>
    </source>
</evidence>
<organism evidence="1 2">
    <name type="scientific">Dawidia soli</name>
    <dbReference type="NCBI Taxonomy" id="2782352"/>
    <lineage>
        <taxon>Bacteria</taxon>
        <taxon>Pseudomonadati</taxon>
        <taxon>Bacteroidota</taxon>
        <taxon>Cytophagia</taxon>
        <taxon>Cytophagales</taxon>
        <taxon>Chryseotaleaceae</taxon>
        <taxon>Dawidia</taxon>
    </lineage>
</organism>
<proteinExistence type="predicted"/>
<dbReference type="AlphaFoldDB" id="A0AAP2GBT3"/>
<keyword evidence="2" id="KW-1185">Reference proteome</keyword>
<protein>
    <submittedName>
        <fullName evidence="1">Uncharacterized protein</fullName>
    </submittedName>
</protein>
<evidence type="ECO:0000313" key="2">
    <source>
        <dbReference type="Proteomes" id="UP001319180"/>
    </source>
</evidence>
<reference evidence="1 2" key="1">
    <citation type="submission" date="2021-05" db="EMBL/GenBank/DDBJ databases">
        <title>A Polyphasic approach of four new species of the genus Ohtaekwangia: Ohtaekwangia histidinii sp. nov., Ohtaekwangia cretensis sp. nov., Ohtaekwangia indiensis sp. nov., Ohtaekwangia reichenbachii sp. nov. from diverse environment.</title>
        <authorList>
            <person name="Octaviana S."/>
        </authorList>
    </citation>
    <scope>NUCLEOTIDE SEQUENCE [LARGE SCALE GENOMIC DNA]</scope>
    <source>
        <strain evidence="1 2">PWU37</strain>
    </source>
</reference>
<sequence>MTFYFGRGFFRYKVFVGGSMVCWTENRDRGEAYTDSLRGKKLAMFGDPQVWVKVWKGISVGTRMNIFYHVLRDDNRWQVYPTLGTKVQF</sequence>
<dbReference type="RefSeq" id="WP_254088712.1">
    <property type="nucleotide sequence ID" value="NZ_JAHESC010000003.1"/>
</dbReference>
<comment type="caution">
    <text evidence="1">The sequence shown here is derived from an EMBL/GenBank/DDBJ whole genome shotgun (WGS) entry which is preliminary data.</text>
</comment>
<dbReference type="Proteomes" id="UP001319180">
    <property type="component" value="Unassembled WGS sequence"/>
</dbReference>
<gene>
    <name evidence="1" type="ORF">KK078_02780</name>
</gene>
<name>A0AAP2GBT3_9BACT</name>